<gene>
    <name evidence="6" type="ORF">H7849_15645</name>
</gene>
<dbReference type="CDD" id="cd02969">
    <property type="entry name" value="PRX_like1"/>
    <property type="match status" value="1"/>
</dbReference>
<evidence type="ECO:0000256" key="2">
    <source>
        <dbReference type="ARBA" id="ARBA00022748"/>
    </source>
</evidence>
<dbReference type="InterPro" id="IPR000866">
    <property type="entry name" value="AhpC/TSA"/>
</dbReference>
<dbReference type="PROSITE" id="PS51352">
    <property type="entry name" value="THIOREDOXIN_2"/>
    <property type="match status" value="2"/>
</dbReference>
<dbReference type="SUPFAM" id="SSF52833">
    <property type="entry name" value="Thioredoxin-like"/>
    <property type="match status" value="2"/>
</dbReference>
<dbReference type="PANTHER" id="PTHR43640:SF1">
    <property type="entry name" value="THIOREDOXIN-DEPENDENT PEROXIREDOXIN"/>
    <property type="match status" value="1"/>
</dbReference>
<name>A0A7G8BDF0_9BACT</name>
<dbReference type="GO" id="GO:0016491">
    <property type="term" value="F:oxidoreductase activity"/>
    <property type="evidence" value="ECO:0007669"/>
    <property type="project" value="InterPro"/>
</dbReference>
<dbReference type="EMBL" id="CP060394">
    <property type="protein sequence ID" value="QNI30570.1"/>
    <property type="molecule type" value="Genomic_DNA"/>
</dbReference>
<dbReference type="KEGG" id="adin:H7849_15645"/>
<feature type="chain" id="PRO_5028977376" evidence="4">
    <location>
        <begin position="21"/>
        <end position="380"/>
    </location>
</feature>
<dbReference type="InterPro" id="IPR013766">
    <property type="entry name" value="Thioredoxin_domain"/>
</dbReference>
<dbReference type="GO" id="GO:0017004">
    <property type="term" value="P:cytochrome complex assembly"/>
    <property type="evidence" value="ECO:0007669"/>
    <property type="project" value="UniProtKB-KW"/>
</dbReference>
<dbReference type="Proteomes" id="UP000515312">
    <property type="component" value="Chromosome"/>
</dbReference>
<dbReference type="Gene3D" id="3.40.30.10">
    <property type="entry name" value="Glutaredoxin"/>
    <property type="match status" value="2"/>
</dbReference>
<dbReference type="PROSITE" id="PS00194">
    <property type="entry name" value="THIOREDOXIN_1"/>
    <property type="match status" value="1"/>
</dbReference>
<dbReference type="RefSeq" id="WP_186740537.1">
    <property type="nucleotide sequence ID" value="NZ_CP060394.1"/>
</dbReference>
<feature type="domain" description="Thioredoxin" evidence="5">
    <location>
        <begin position="27"/>
        <end position="190"/>
    </location>
</feature>
<evidence type="ECO:0000313" key="7">
    <source>
        <dbReference type="Proteomes" id="UP000515312"/>
    </source>
</evidence>
<keyword evidence="3" id="KW-0676">Redox-active center</keyword>
<protein>
    <submittedName>
        <fullName evidence="6">Redoxin family protein</fullName>
    </submittedName>
</protein>
<keyword evidence="7" id="KW-1185">Reference proteome</keyword>
<keyword evidence="2" id="KW-0201">Cytochrome c-type biogenesis</keyword>
<dbReference type="CDD" id="cd02966">
    <property type="entry name" value="TlpA_like_family"/>
    <property type="match status" value="1"/>
</dbReference>
<evidence type="ECO:0000313" key="6">
    <source>
        <dbReference type="EMBL" id="QNI30570.1"/>
    </source>
</evidence>
<evidence type="ECO:0000256" key="3">
    <source>
        <dbReference type="ARBA" id="ARBA00023284"/>
    </source>
</evidence>
<sequence length="380" mass="42428">MLKRVAFAATMLLFSVAVLAQPAHPILPLGSSAPDFSLPGVDGKTHKLTDYASSPLLVVLFTCNHCPIAQMYERRIEQLYEDYGKRGVAVVAIQGNDPKAIRIDELDSSDVSDTLDDMKIRVQYKHLHYPYLYAGDTESVTLAYGPQATPHVFVFDKERHLRYEGRFDNNYRIEMVKTHDAQDAIDALLAGKDIAVKHTGVFGCSTKWSEKSEQREAAERKLEAEPVQVEKVDAAGLKKLRSGTSGHVTVINFWATWCGSCVAEFADLQDTYRMYSARDFDMVTVSANMPDEEPGVLRFLQKKHATTRNLLFASDDTEKLQAAFDPAWQSAVPYTVVLAPDGKVIYKTLGSVDLLEMRRKILAAMPSDYIGFNKYWAGGN</sequence>
<dbReference type="GO" id="GO:0030313">
    <property type="term" value="C:cell envelope"/>
    <property type="evidence" value="ECO:0007669"/>
    <property type="project" value="UniProtKB-SubCell"/>
</dbReference>
<evidence type="ECO:0000259" key="5">
    <source>
        <dbReference type="PROSITE" id="PS51352"/>
    </source>
</evidence>
<dbReference type="PANTHER" id="PTHR43640">
    <property type="entry name" value="OS07G0260300 PROTEIN"/>
    <property type="match status" value="1"/>
</dbReference>
<evidence type="ECO:0000256" key="4">
    <source>
        <dbReference type="SAM" id="SignalP"/>
    </source>
</evidence>
<dbReference type="GO" id="GO:0016209">
    <property type="term" value="F:antioxidant activity"/>
    <property type="evidence" value="ECO:0007669"/>
    <property type="project" value="InterPro"/>
</dbReference>
<evidence type="ECO:0000256" key="1">
    <source>
        <dbReference type="ARBA" id="ARBA00004196"/>
    </source>
</evidence>
<dbReference type="InterPro" id="IPR013740">
    <property type="entry name" value="Redoxin"/>
</dbReference>
<keyword evidence="4" id="KW-0732">Signal</keyword>
<dbReference type="InterPro" id="IPR036249">
    <property type="entry name" value="Thioredoxin-like_sf"/>
</dbReference>
<dbReference type="Pfam" id="PF08534">
    <property type="entry name" value="Redoxin"/>
    <property type="match status" value="1"/>
</dbReference>
<organism evidence="6 7">
    <name type="scientific">Alloacidobacterium dinghuense</name>
    <dbReference type="NCBI Taxonomy" id="2763107"/>
    <lineage>
        <taxon>Bacteria</taxon>
        <taxon>Pseudomonadati</taxon>
        <taxon>Acidobacteriota</taxon>
        <taxon>Terriglobia</taxon>
        <taxon>Terriglobales</taxon>
        <taxon>Acidobacteriaceae</taxon>
        <taxon>Alloacidobacterium</taxon>
    </lineage>
</organism>
<accession>A0A7G8BDF0</accession>
<proteinExistence type="predicted"/>
<feature type="signal peptide" evidence="4">
    <location>
        <begin position="1"/>
        <end position="20"/>
    </location>
</feature>
<dbReference type="Pfam" id="PF00578">
    <property type="entry name" value="AhpC-TSA"/>
    <property type="match status" value="1"/>
</dbReference>
<reference evidence="6 7" key="1">
    <citation type="submission" date="2020-08" db="EMBL/GenBank/DDBJ databases">
        <title>Edaphobacter telluris sp. nov. and Acidobacterium dinghuensis sp. nov., two acidobacteria isolated from forest soil.</title>
        <authorList>
            <person name="Fu J."/>
            <person name="Qiu L."/>
        </authorList>
    </citation>
    <scope>NUCLEOTIDE SEQUENCE [LARGE SCALE GENOMIC DNA]</scope>
    <source>
        <strain evidence="6">4Y35</strain>
    </source>
</reference>
<dbReference type="InterPro" id="IPR047262">
    <property type="entry name" value="PRX-like1"/>
</dbReference>
<dbReference type="AlphaFoldDB" id="A0A7G8BDF0"/>
<comment type="subcellular location">
    <subcellularLocation>
        <location evidence="1">Cell envelope</location>
    </subcellularLocation>
</comment>
<feature type="domain" description="Thioredoxin" evidence="5">
    <location>
        <begin position="211"/>
        <end position="366"/>
    </location>
</feature>
<dbReference type="InterPro" id="IPR017937">
    <property type="entry name" value="Thioredoxin_CS"/>
</dbReference>